<dbReference type="PROSITE" id="PS50914">
    <property type="entry name" value="BON"/>
    <property type="match status" value="3"/>
</dbReference>
<feature type="domain" description="BON" evidence="1">
    <location>
        <begin position="2"/>
        <end position="71"/>
    </location>
</feature>
<dbReference type="InterPro" id="IPR014004">
    <property type="entry name" value="Transpt-assoc_nodulatn_dom_bac"/>
</dbReference>
<dbReference type="Gene3D" id="3.30.1340.30">
    <property type="match status" value="3"/>
</dbReference>
<organism evidence="2 3">
    <name type="scientific">Candidatus Aquicultor primus</name>
    <dbReference type="NCBI Taxonomy" id="1797195"/>
    <lineage>
        <taxon>Bacteria</taxon>
        <taxon>Bacillati</taxon>
        <taxon>Actinomycetota</taxon>
        <taxon>Candidatus Aquicultoria</taxon>
        <taxon>Candidatus Aquicultorales</taxon>
        <taxon>Candidatus Aquicultoraceae</taxon>
        <taxon>Candidatus Aquicultor</taxon>
    </lineage>
</organism>
<reference evidence="2 3" key="1">
    <citation type="journal article" date="2016" name="Nat. Commun.">
        <title>Thousands of microbial genomes shed light on interconnected biogeochemical processes in an aquifer system.</title>
        <authorList>
            <person name="Anantharaman K."/>
            <person name="Brown C.T."/>
            <person name="Hug L.A."/>
            <person name="Sharon I."/>
            <person name="Castelle C.J."/>
            <person name="Probst A.J."/>
            <person name="Thomas B.C."/>
            <person name="Singh A."/>
            <person name="Wilkins M.J."/>
            <person name="Karaoz U."/>
            <person name="Brodie E.L."/>
            <person name="Williams K.H."/>
            <person name="Hubbard S.S."/>
            <person name="Banfield J.F."/>
        </authorList>
    </citation>
    <scope>NUCLEOTIDE SEQUENCE [LARGE SCALE GENOMIC DNA]</scope>
</reference>
<dbReference type="PANTHER" id="PTHR34606">
    <property type="entry name" value="BON DOMAIN-CONTAINING PROTEIN"/>
    <property type="match status" value="1"/>
</dbReference>
<dbReference type="EMBL" id="MELI01000089">
    <property type="protein sequence ID" value="OFW32665.1"/>
    <property type="molecule type" value="Genomic_DNA"/>
</dbReference>
<accession>A0A1F2UNP4</accession>
<evidence type="ECO:0000259" key="1">
    <source>
        <dbReference type="PROSITE" id="PS50914"/>
    </source>
</evidence>
<name>A0A1F2UNP4_9ACTN</name>
<evidence type="ECO:0000313" key="2">
    <source>
        <dbReference type="EMBL" id="OFW32665.1"/>
    </source>
</evidence>
<feature type="domain" description="BON" evidence="1">
    <location>
        <begin position="149"/>
        <end position="217"/>
    </location>
</feature>
<gene>
    <name evidence="2" type="ORF">A2074_03375</name>
</gene>
<dbReference type="Pfam" id="PF04972">
    <property type="entry name" value="BON"/>
    <property type="match status" value="3"/>
</dbReference>
<proteinExistence type="predicted"/>
<dbReference type="PANTHER" id="PTHR34606:SF15">
    <property type="entry name" value="BON DOMAIN-CONTAINING PROTEIN"/>
    <property type="match status" value="1"/>
</dbReference>
<dbReference type="SMART" id="SM00749">
    <property type="entry name" value="BON"/>
    <property type="match status" value="2"/>
</dbReference>
<dbReference type="InterPro" id="IPR051686">
    <property type="entry name" value="Lipoprotein_DolP"/>
</dbReference>
<sequence length="223" mass="24324">MENIDPVIDVERALASDTRIDHTKVGVSAGIGGIIIIDGQVDTYNEKAVAEDIAGRVRGVKDVINNITVIPAITKSDADIAEDVRRNLELDTWVEDKHISAETVDGVVFLRGTIRSMVEKLEAENDARWVAGVVDVVNHLMVKPEIAVADAEIAREVRGALIKNTRLDLTEMEVDVSEGIVTLTGEVANFTQKKIAEYIAFSVHGVVDLLNELHVRGLRRPAA</sequence>
<dbReference type="AlphaFoldDB" id="A0A1F2UNP4"/>
<protein>
    <recommendedName>
        <fullName evidence="1">BON domain-containing protein</fullName>
    </recommendedName>
</protein>
<evidence type="ECO:0000313" key="3">
    <source>
        <dbReference type="Proteomes" id="UP000178086"/>
    </source>
</evidence>
<comment type="caution">
    <text evidence="2">The sequence shown here is derived from an EMBL/GenBank/DDBJ whole genome shotgun (WGS) entry which is preliminary data.</text>
</comment>
<dbReference type="Proteomes" id="UP000178086">
    <property type="component" value="Unassembled WGS sequence"/>
</dbReference>
<feature type="domain" description="BON" evidence="1">
    <location>
        <begin position="76"/>
        <end position="144"/>
    </location>
</feature>
<dbReference type="InterPro" id="IPR007055">
    <property type="entry name" value="BON_dom"/>
</dbReference>